<dbReference type="Pfam" id="PF00071">
    <property type="entry name" value="Ras"/>
    <property type="match status" value="1"/>
</dbReference>
<dbReference type="GO" id="GO:0005525">
    <property type="term" value="F:GTP binding"/>
    <property type="evidence" value="ECO:0007669"/>
    <property type="project" value="InterPro"/>
</dbReference>
<dbReference type="SUPFAM" id="SSF52540">
    <property type="entry name" value="P-loop containing nucleoside triphosphate hydrolases"/>
    <property type="match status" value="1"/>
</dbReference>
<dbReference type="AlphaFoldDB" id="A0A7C4DZT0"/>
<evidence type="ECO:0000313" key="4">
    <source>
        <dbReference type="EMBL" id="HHN52133.1"/>
    </source>
</evidence>
<dbReference type="Gene3D" id="3.40.50.300">
    <property type="entry name" value="P-loop containing nucleotide triphosphate hydrolases"/>
    <property type="match status" value="1"/>
</dbReference>
<evidence type="ECO:0000313" key="3">
    <source>
        <dbReference type="EMBL" id="HGN90025.1"/>
    </source>
</evidence>
<evidence type="ECO:0008006" key="5">
    <source>
        <dbReference type="Google" id="ProtNLM"/>
    </source>
</evidence>
<organism evidence="3">
    <name type="scientific">Caldiarchaeum subterraneum</name>
    <dbReference type="NCBI Taxonomy" id="311458"/>
    <lineage>
        <taxon>Archaea</taxon>
        <taxon>Nitrososphaerota</taxon>
        <taxon>Candidatus Caldarchaeales</taxon>
        <taxon>Candidatus Caldarchaeaceae</taxon>
        <taxon>Candidatus Caldarchaeum</taxon>
    </lineage>
</organism>
<dbReference type="EMBL" id="DTAD01000025">
    <property type="protein sequence ID" value="HGN90025.1"/>
    <property type="molecule type" value="Genomic_DNA"/>
</dbReference>
<dbReference type="InterPro" id="IPR001806">
    <property type="entry name" value="Small_GTPase"/>
</dbReference>
<dbReference type="PANTHER" id="PTHR47978">
    <property type="match status" value="1"/>
</dbReference>
<dbReference type="EMBL" id="DTCM01000022">
    <property type="protein sequence ID" value="HGL40427.1"/>
    <property type="molecule type" value="Genomic_DNA"/>
</dbReference>
<keyword evidence="1" id="KW-0547">Nucleotide-binding</keyword>
<dbReference type="GO" id="GO:0003924">
    <property type="term" value="F:GTPase activity"/>
    <property type="evidence" value="ECO:0007669"/>
    <property type="project" value="InterPro"/>
</dbReference>
<proteinExistence type="predicted"/>
<evidence type="ECO:0000256" key="1">
    <source>
        <dbReference type="ARBA" id="ARBA00022741"/>
    </source>
</evidence>
<gene>
    <name evidence="4" type="ORF">ENM30_02340</name>
    <name evidence="3" type="ORF">ENT82_02700</name>
    <name evidence="2" type="ORF">ENU43_01995</name>
</gene>
<dbReference type="InterPro" id="IPR027417">
    <property type="entry name" value="P-loop_NTPase"/>
</dbReference>
<dbReference type="SMART" id="SM00173">
    <property type="entry name" value="RAS"/>
    <property type="match status" value="1"/>
</dbReference>
<dbReference type="PRINTS" id="PR00449">
    <property type="entry name" value="RASTRNSFRMNG"/>
</dbReference>
<evidence type="ECO:0000313" key="2">
    <source>
        <dbReference type="EMBL" id="HGL40427.1"/>
    </source>
</evidence>
<comment type="caution">
    <text evidence="3">The sequence shown here is derived from an EMBL/GenBank/DDBJ whole genome shotgun (WGS) entry which is preliminary data.</text>
</comment>
<name>A0A7C4DZT0_CALS0</name>
<dbReference type="SMART" id="SM00175">
    <property type="entry name" value="RAB"/>
    <property type="match status" value="1"/>
</dbReference>
<accession>A0A7C4DZT0</accession>
<sequence>MLSEKSADWSWVVCSNCGTTTIKGRFCMKCGSPLTQYAKSQYQYRFGVDVLGEKNVGKTSLIKKLVASSDVSAISDSTASGSWMIDKAEIIIDFKEVDGVHAALDDKMDAALLVFDLSNRRTFVKSLLFLEKLKMLPNPPPTFLIANKSDETSNRTVYQEEAADVAKAHGATYIEVSASNGYNVDLLREKLIKGLLARRLEKIKRLLKNGQ</sequence>
<protein>
    <recommendedName>
        <fullName evidence="5">GTP-binding protein</fullName>
    </recommendedName>
</protein>
<dbReference type="EMBL" id="DRXG01000044">
    <property type="protein sequence ID" value="HHN52133.1"/>
    <property type="molecule type" value="Genomic_DNA"/>
</dbReference>
<dbReference type="PROSITE" id="PS51419">
    <property type="entry name" value="RAB"/>
    <property type="match status" value="1"/>
</dbReference>
<reference evidence="3" key="1">
    <citation type="journal article" date="2020" name="mSystems">
        <title>Genome- and Community-Level Interaction Insights into Carbon Utilization and Element Cycling Functions of Hydrothermarchaeota in Hydrothermal Sediment.</title>
        <authorList>
            <person name="Zhou Z."/>
            <person name="Liu Y."/>
            <person name="Xu W."/>
            <person name="Pan J."/>
            <person name="Luo Z.H."/>
            <person name="Li M."/>
        </authorList>
    </citation>
    <scope>NUCLEOTIDE SEQUENCE [LARGE SCALE GENOMIC DNA]</scope>
    <source>
        <strain evidence="4">SpSt-1073</strain>
        <strain evidence="3">SpSt-613</strain>
        <strain evidence="2">SpSt-669</strain>
    </source>
</reference>